<dbReference type="GO" id="GO:0008728">
    <property type="term" value="F:GTP diphosphokinase activity"/>
    <property type="evidence" value="ECO:0007669"/>
    <property type="project" value="UniProtKB-EC"/>
</dbReference>
<evidence type="ECO:0000256" key="2">
    <source>
        <dbReference type="ARBA" id="ARBA00014315"/>
    </source>
</evidence>
<dbReference type="GO" id="GO:0015949">
    <property type="term" value="P:nucleobase-containing small molecule interconversion"/>
    <property type="evidence" value="ECO:0007669"/>
    <property type="project" value="UniProtKB-ARBA"/>
</dbReference>
<dbReference type="Pfam" id="PF04607">
    <property type="entry name" value="RelA_SpoT"/>
    <property type="match status" value="1"/>
</dbReference>
<organism evidence="10">
    <name type="scientific">OCS116 cluster bacterium</name>
    <dbReference type="NCBI Taxonomy" id="2030921"/>
    <lineage>
        <taxon>Bacteria</taxon>
        <taxon>Pseudomonadati</taxon>
        <taxon>Pseudomonadota</taxon>
        <taxon>Alphaproteobacteria</taxon>
        <taxon>OCS116 cluster</taxon>
    </lineage>
</organism>
<keyword evidence="10" id="KW-0378">Hydrolase</keyword>
<dbReference type="SUPFAM" id="SSF81271">
    <property type="entry name" value="TGS-like"/>
    <property type="match status" value="1"/>
</dbReference>
<dbReference type="EC" id="2.7.6.5" evidence="1"/>
<dbReference type="CDD" id="cd01668">
    <property type="entry name" value="TGS_RSH"/>
    <property type="match status" value="1"/>
</dbReference>
<dbReference type="GO" id="GO:0015969">
    <property type="term" value="P:guanosine tetraphosphate metabolic process"/>
    <property type="evidence" value="ECO:0007669"/>
    <property type="project" value="InterPro"/>
</dbReference>
<dbReference type="EMBL" id="NVUS01000031">
    <property type="protein sequence ID" value="PCI97323.1"/>
    <property type="molecule type" value="Genomic_DNA"/>
</dbReference>
<dbReference type="InterPro" id="IPR004095">
    <property type="entry name" value="TGS"/>
</dbReference>
<dbReference type="Pfam" id="PF02824">
    <property type="entry name" value="TGS"/>
    <property type="match status" value="1"/>
</dbReference>
<comment type="caution">
    <text evidence="10">The sequence shown here is derived from an EMBL/GenBank/DDBJ whole genome shotgun (WGS) entry which is preliminary data.</text>
</comment>
<dbReference type="InterPro" id="IPR045865">
    <property type="entry name" value="ACT-like_dom_sf"/>
</dbReference>
<dbReference type="InterPro" id="IPR043519">
    <property type="entry name" value="NT_sf"/>
</dbReference>
<dbReference type="Gene3D" id="3.10.20.30">
    <property type="match status" value="1"/>
</dbReference>
<feature type="domain" description="HD" evidence="8">
    <location>
        <begin position="45"/>
        <end position="144"/>
    </location>
</feature>
<dbReference type="InterPro" id="IPR007685">
    <property type="entry name" value="RelA_SpoT"/>
</dbReference>
<dbReference type="Pfam" id="PF13291">
    <property type="entry name" value="ACT_4"/>
    <property type="match status" value="1"/>
</dbReference>
<gene>
    <name evidence="10" type="ORF">COB13_16040</name>
</gene>
<evidence type="ECO:0000256" key="3">
    <source>
        <dbReference type="ARBA" id="ARBA00029754"/>
    </source>
</evidence>
<dbReference type="SMART" id="SM00471">
    <property type="entry name" value="HDc"/>
    <property type="match status" value="1"/>
</dbReference>
<sequence>MMRQYELVEKVLAYDPQADEQLLNKAYIYGYKKHGTQKRASGDPYFSHPIEVAAILADLKLDSTVVATGLLHDTIEDTDATREEIDQLFGEEIGSLVEGLTKISQLNLISREVAQSENLRKLFFAISKDIRVLLVKLADRMHNMRTIMFVKPEKRQRIAQETMDFYAPLAGRMGIHFFREELEDICFQVLNFEARETILNRLQEMHEDEKDLLEDIAEILNKKLKQAGIVARVYGREKRPYSIFRKMERQSISLEKISDIFAFRIITNNEDDCYRALGLVHTEWPMVPERFKDFISIPKSNDYRSIHTTIIGPTRKRIELQIRTEEMQEVNEFGIASHALYKEDIYINNPKASAIPGENSRKKPKPGSVPVSEKSSAFRWLRHVIESLEDGDTPAEFLENTKLELFADQAFCFTPKGRLIALPKHATPIDFAYAVHTDIGNTCVGCKINGVTSPLRSKLDNGDEVEIVTSKGSKPQAIWESFVTTGKAKSAIRRANKEERQKQYSDLGREMLKRIFKKLKIEFTEDKLTAALPKLAYKSLDDVFVAIARSEIKLRDVAIAMVPMLLENNDVEFMHDQTHFEIGASNKTTPMPIRGVSKDIGAIRFSKKHPPIAGERIIGILTPGEGLVVYPIHSEELEAFESKPELWIDLVWDLEGREKQWFTAPIEITLLNEVGALAQITTMIAEQGCNIWNSYIVAKEVDFHHLYMEIEVRDIHHFNLVKNSLQTLPIINNIKRVAGKKFGEISI</sequence>
<dbReference type="AlphaFoldDB" id="A0A2A4YR97"/>
<dbReference type="SUPFAM" id="SSF55021">
    <property type="entry name" value="ACT-like"/>
    <property type="match status" value="1"/>
</dbReference>
<dbReference type="FunFam" id="3.10.20.30:FF:000002">
    <property type="entry name" value="GTP pyrophosphokinase (RelA/SpoT)"/>
    <property type="match status" value="1"/>
</dbReference>
<dbReference type="CDD" id="cd00077">
    <property type="entry name" value="HDc"/>
    <property type="match status" value="1"/>
</dbReference>
<dbReference type="Pfam" id="PF19296">
    <property type="entry name" value="RelA_AH_RIS"/>
    <property type="match status" value="1"/>
</dbReference>
<dbReference type="SUPFAM" id="SSF109604">
    <property type="entry name" value="HD-domain/PDEase-like"/>
    <property type="match status" value="1"/>
</dbReference>
<protein>
    <recommendedName>
        <fullName evidence="2">GTP pyrophosphokinase rsh</fullName>
        <ecNumber evidence="1">2.7.6.5</ecNumber>
    </recommendedName>
    <alternativeName>
        <fullName evidence="4">(p)ppGpp synthase</fullName>
    </alternativeName>
    <alternativeName>
        <fullName evidence="3">ATP:GTP 3'-pyrophosphotransferase</fullName>
    </alternativeName>
</protein>
<evidence type="ECO:0000259" key="9">
    <source>
        <dbReference type="PROSITE" id="PS51880"/>
    </source>
</evidence>
<feature type="domain" description="TGS" evidence="9">
    <location>
        <begin position="408"/>
        <end position="469"/>
    </location>
</feature>
<evidence type="ECO:0000256" key="7">
    <source>
        <dbReference type="SAM" id="MobiDB-lite"/>
    </source>
</evidence>
<evidence type="ECO:0000256" key="4">
    <source>
        <dbReference type="ARBA" id="ARBA00032407"/>
    </source>
</evidence>
<comment type="catalytic activity">
    <reaction evidence="5">
        <text>GTP + ATP = guanosine 3'-diphosphate 5'-triphosphate + AMP</text>
        <dbReference type="Rhea" id="RHEA:22088"/>
        <dbReference type="ChEBI" id="CHEBI:30616"/>
        <dbReference type="ChEBI" id="CHEBI:37565"/>
        <dbReference type="ChEBI" id="CHEBI:142410"/>
        <dbReference type="ChEBI" id="CHEBI:456215"/>
        <dbReference type="EC" id="2.7.6.5"/>
    </reaction>
</comment>
<dbReference type="CDD" id="cd05399">
    <property type="entry name" value="NT_Rel-Spo_like"/>
    <property type="match status" value="1"/>
</dbReference>
<evidence type="ECO:0000259" key="8">
    <source>
        <dbReference type="PROSITE" id="PS51831"/>
    </source>
</evidence>
<comment type="similarity">
    <text evidence="6">Belongs to the relA/spoT family.</text>
</comment>
<reference evidence="10" key="2">
    <citation type="journal article" date="2018" name="ISME J.">
        <title>A dynamic microbial community with high functional redundancy inhabits the cold, oxic subseafloor aquifer.</title>
        <authorList>
            <person name="Tully B.J."/>
            <person name="Wheat C.G."/>
            <person name="Glazer B.T."/>
            <person name="Huber J.A."/>
        </authorList>
    </citation>
    <scope>NUCLEOTIDE SEQUENCE</scope>
    <source>
        <strain evidence="10">NORP83</strain>
    </source>
</reference>
<evidence type="ECO:0000256" key="6">
    <source>
        <dbReference type="RuleBase" id="RU003847"/>
    </source>
</evidence>
<dbReference type="InterPro" id="IPR012675">
    <property type="entry name" value="Beta-grasp_dom_sf"/>
</dbReference>
<dbReference type="GO" id="GO:0042594">
    <property type="term" value="P:response to starvation"/>
    <property type="evidence" value="ECO:0007669"/>
    <property type="project" value="TreeGrafter"/>
</dbReference>
<dbReference type="PROSITE" id="PS51831">
    <property type="entry name" value="HD"/>
    <property type="match status" value="1"/>
</dbReference>
<dbReference type="PANTHER" id="PTHR21262">
    <property type="entry name" value="GUANOSINE-3',5'-BIS DIPHOSPHATE 3'-PYROPHOSPHOHYDROLASE"/>
    <property type="match status" value="1"/>
</dbReference>
<dbReference type="Gene3D" id="3.30.70.260">
    <property type="match status" value="1"/>
</dbReference>
<evidence type="ECO:0000313" key="10">
    <source>
        <dbReference type="EMBL" id="PCI97323.1"/>
    </source>
</evidence>
<dbReference type="InterPro" id="IPR045600">
    <property type="entry name" value="RelA/SpoT_AH_RIS"/>
</dbReference>
<dbReference type="InterPro" id="IPR006674">
    <property type="entry name" value="HD_domain"/>
</dbReference>
<evidence type="ECO:0000256" key="5">
    <source>
        <dbReference type="ARBA" id="ARBA00048244"/>
    </source>
</evidence>
<dbReference type="InterPro" id="IPR033655">
    <property type="entry name" value="TGS_RelA/SpoT"/>
</dbReference>
<name>A0A2A4YR97_9PROT</name>
<dbReference type="FunFam" id="1.10.3210.10:FF:000001">
    <property type="entry name" value="GTP pyrophosphokinase RelA"/>
    <property type="match status" value="1"/>
</dbReference>
<feature type="region of interest" description="Disordered" evidence="7">
    <location>
        <begin position="352"/>
        <end position="371"/>
    </location>
</feature>
<dbReference type="Gene3D" id="1.10.3210.10">
    <property type="entry name" value="Hypothetical protein af1432"/>
    <property type="match status" value="1"/>
</dbReference>
<dbReference type="Gene3D" id="3.30.460.10">
    <property type="entry name" value="Beta Polymerase, domain 2"/>
    <property type="match status" value="1"/>
</dbReference>
<proteinExistence type="inferred from homology"/>
<dbReference type="PANTHER" id="PTHR21262:SF36">
    <property type="entry name" value="BIFUNCTIONAL (P)PPGPP SYNTHASE_HYDROLASE SPOT"/>
    <property type="match status" value="1"/>
</dbReference>
<reference key="1">
    <citation type="submission" date="2017-08" db="EMBL/GenBank/DDBJ databases">
        <title>A dynamic microbial community with high functional redundancy inhabits the cold, oxic subseafloor aquifer.</title>
        <authorList>
            <person name="Tully B.J."/>
            <person name="Wheat C.G."/>
            <person name="Glazer B.T."/>
            <person name="Huber J.A."/>
        </authorList>
    </citation>
    <scope>NUCLEOTIDE SEQUENCE [LARGE SCALE GENOMIC DNA]</scope>
</reference>
<dbReference type="PROSITE" id="PS51880">
    <property type="entry name" value="TGS"/>
    <property type="match status" value="1"/>
</dbReference>
<dbReference type="InterPro" id="IPR003607">
    <property type="entry name" value="HD/PDEase_dom"/>
</dbReference>
<dbReference type="GO" id="GO:0005886">
    <property type="term" value="C:plasma membrane"/>
    <property type="evidence" value="ECO:0007669"/>
    <property type="project" value="TreeGrafter"/>
</dbReference>
<dbReference type="InterPro" id="IPR004811">
    <property type="entry name" value="RelA/Spo_fam"/>
</dbReference>
<comment type="function">
    <text evidence="6">In eubacteria ppGpp (guanosine 3'-diphosphate 5'-diphosphate) is a mediator of the stringent response that coordinates a variety of cellular activities in response to changes in nutritional abundance.</text>
</comment>
<evidence type="ECO:0000256" key="1">
    <source>
        <dbReference type="ARBA" id="ARBA00013251"/>
    </source>
</evidence>
<dbReference type="SMART" id="SM00954">
    <property type="entry name" value="RelA_SpoT"/>
    <property type="match status" value="1"/>
</dbReference>
<dbReference type="InterPro" id="IPR002912">
    <property type="entry name" value="ACT_dom"/>
</dbReference>
<accession>A0A2A4YR97</accession>
<dbReference type="FunFam" id="3.30.460.10:FF:000001">
    <property type="entry name" value="GTP pyrophosphokinase RelA"/>
    <property type="match status" value="1"/>
</dbReference>
<dbReference type="NCBIfam" id="TIGR00691">
    <property type="entry name" value="spoT_relA"/>
    <property type="match status" value="1"/>
</dbReference>
<dbReference type="Pfam" id="PF13328">
    <property type="entry name" value="HD_4"/>
    <property type="match status" value="1"/>
</dbReference>
<dbReference type="InterPro" id="IPR012676">
    <property type="entry name" value="TGS-like"/>
</dbReference>
<dbReference type="SUPFAM" id="SSF81301">
    <property type="entry name" value="Nucleotidyltransferase"/>
    <property type="match status" value="1"/>
</dbReference>
<dbReference type="GO" id="GO:0008893">
    <property type="term" value="F:guanosine-3',5'-bis(diphosphate) 3'-diphosphatase activity"/>
    <property type="evidence" value="ECO:0007669"/>
    <property type="project" value="TreeGrafter"/>
</dbReference>